<sequence>MSLTIKIYKQHPNKYYLYHLQSNDTNSTLTNSIYFTKIGTRPSHWHSTSIYNFNVSSSVSRHRKVCGFSLNQFRSHPTRVDEELEDERSINRITGVLESMDTQKSQPEKQSSSAATAPSVTSCQKKKNEEAAFLDDLKDHIDEFIKASMDEHKSCFKKIIQKMFGMSKTVAEGHSNASKEIQSSLHLQTTVQD</sequence>
<accession>A0A0B2PXA2</accession>
<dbReference type="Proteomes" id="UP000053555">
    <property type="component" value="Unassembled WGS sequence"/>
</dbReference>
<gene>
    <name evidence="2" type="ORF">glysoja_034411</name>
</gene>
<proteinExistence type="predicted"/>
<dbReference type="EMBL" id="KN663182">
    <property type="protein sequence ID" value="KHN12319.1"/>
    <property type="molecule type" value="Genomic_DNA"/>
</dbReference>
<name>A0A0B2PXA2_GLYSO</name>
<protein>
    <submittedName>
        <fullName evidence="2">Uncharacterized protein</fullName>
    </submittedName>
</protein>
<feature type="compositionally biased region" description="Low complexity" evidence="1">
    <location>
        <begin position="111"/>
        <end position="122"/>
    </location>
</feature>
<dbReference type="AlphaFoldDB" id="A0A0B2PXA2"/>
<organism evidence="2">
    <name type="scientific">Glycine soja</name>
    <name type="common">Wild soybean</name>
    <dbReference type="NCBI Taxonomy" id="3848"/>
    <lineage>
        <taxon>Eukaryota</taxon>
        <taxon>Viridiplantae</taxon>
        <taxon>Streptophyta</taxon>
        <taxon>Embryophyta</taxon>
        <taxon>Tracheophyta</taxon>
        <taxon>Spermatophyta</taxon>
        <taxon>Magnoliopsida</taxon>
        <taxon>eudicotyledons</taxon>
        <taxon>Gunneridae</taxon>
        <taxon>Pentapetalae</taxon>
        <taxon>rosids</taxon>
        <taxon>fabids</taxon>
        <taxon>Fabales</taxon>
        <taxon>Fabaceae</taxon>
        <taxon>Papilionoideae</taxon>
        <taxon>50 kb inversion clade</taxon>
        <taxon>NPAAA clade</taxon>
        <taxon>indigoferoid/millettioid clade</taxon>
        <taxon>Phaseoleae</taxon>
        <taxon>Glycine</taxon>
        <taxon>Glycine subgen. Soja</taxon>
    </lineage>
</organism>
<evidence type="ECO:0000313" key="2">
    <source>
        <dbReference type="EMBL" id="KHN12319.1"/>
    </source>
</evidence>
<evidence type="ECO:0000256" key="1">
    <source>
        <dbReference type="SAM" id="MobiDB-lite"/>
    </source>
</evidence>
<feature type="compositionally biased region" description="Polar residues" evidence="1">
    <location>
        <begin position="100"/>
        <end position="110"/>
    </location>
</feature>
<feature type="region of interest" description="Disordered" evidence="1">
    <location>
        <begin position="97"/>
        <end position="123"/>
    </location>
</feature>
<dbReference type="PANTHER" id="PTHR33622:SF10">
    <property type="entry name" value="MARKER FOR OXIDATIVE STRESS RESPONSE PROTEIN"/>
    <property type="match status" value="1"/>
</dbReference>
<reference evidence="2" key="1">
    <citation type="submission" date="2014-07" db="EMBL/GenBank/DDBJ databases">
        <title>Identification of a novel salt tolerance gene in wild soybean by whole-genome sequencing.</title>
        <authorList>
            <person name="Lam H.-M."/>
            <person name="Qi X."/>
            <person name="Li M.-W."/>
            <person name="Liu X."/>
            <person name="Xie M."/>
            <person name="Ni M."/>
            <person name="Xu X."/>
        </authorList>
    </citation>
    <scope>NUCLEOTIDE SEQUENCE [LARGE SCALE GENOMIC DNA]</scope>
    <source>
        <tissue evidence="2">Root</tissue>
    </source>
</reference>
<dbReference type="PANTHER" id="PTHR33622">
    <property type="entry name" value="OS03G0724500 PROTEIN"/>
    <property type="match status" value="1"/>
</dbReference>